<keyword evidence="10" id="KW-1185">Reference proteome</keyword>
<feature type="signal peptide" evidence="8">
    <location>
        <begin position="1"/>
        <end position="17"/>
    </location>
</feature>
<name>A0A4R3M971_9HYPH</name>
<sequence>MLLKLTVRRLAVPGVLAAVLATGAMMLAAASAEAGWRGRGYHGGWYAGYYPGYYGYRSYHPGAAVAAGVAGLAAGAIIASALSRPTYYAPPPVYYAPPPVVVYAPAPVHAAPPYDPSLPAPSGIAYTSVGLVPGSPDWNAYCASKYRSFDPATGTFMGYEGRRHYCR</sequence>
<evidence type="ECO:0000256" key="7">
    <source>
        <dbReference type="SAM" id="Phobius"/>
    </source>
</evidence>
<dbReference type="AlphaFoldDB" id="A0A4R3M971"/>
<dbReference type="EMBL" id="SMAK01000006">
    <property type="protein sequence ID" value="TCT09980.1"/>
    <property type="molecule type" value="Genomic_DNA"/>
</dbReference>
<keyword evidence="5" id="KW-0430">Lectin</keyword>
<evidence type="ECO:0000313" key="9">
    <source>
        <dbReference type="EMBL" id="TCT09980.1"/>
    </source>
</evidence>
<dbReference type="InterPro" id="IPR012413">
    <property type="entry name" value="BA14K"/>
</dbReference>
<dbReference type="GO" id="GO:0016020">
    <property type="term" value="C:membrane"/>
    <property type="evidence" value="ECO:0007669"/>
    <property type="project" value="UniProtKB-SubCell"/>
</dbReference>
<evidence type="ECO:0000256" key="2">
    <source>
        <dbReference type="ARBA" id="ARBA00010270"/>
    </source>
</evidence>
<feature type="chain" id="PRO_5020623518" description="Lectin-like protein BA14k" evidence="8">
    <location>
        <begin position="18"/>
        <end position="167"/>
    </location>
</feature>
<dbReference type="Proteomes" id="UP000295678">
    <property type="component" value="Unassembled WGS sequence"/>
</dbReference>
<protein>
    <recommendedName>
        <fullName evidence="3">Lectin-like protein BA14k</fullName>
    </recommendedName>
</protein>
<dbReference type="OrthoDB" id="7889197at2"/>
<feature type="transmembrane region" description="Helical" evidence="7">
    <location>
        <begin position="58"/>
        <end position="82"/>
    </location>
</feature>
<evidence type="ECO:0000256" key="6">
    <source>
        <dbReference type="ARBA" id="ARBA00025321"/>
    </source>
</evidence>
<evidence type="ECO:0000256" key="8">
    <source>
        <dbReference type="SAM" id="SignalP"/>
    </source>
</evidence>
<reference evidence="9 10" key="1">
    <citation type="submission" date="2019-03" db="EMBL/GenBank/DDBJ databases">
        <title>Genomic Encyclopedia of Type Strains, Phase IV (KMG-IV): sequencing the most valuable type-strain genomes for metagenomic binning, comparative biology and taxonomic classification.</title>
        <authorList>
            <person name="Goeker M."/>
        </authorList>
    </citation>
    <scope>NUCLEOTIDE SEQUENCE [LARGE SCALE GENOMIC DNA]</scope>
    <source>
        <strain evidence="9 10">DSM 19345</strain>
    </source>
</reference>
<evidence type="ECO:0000256" key="4">
    <source>
        <dbReference type="ARBA" id="ARBA00022475"/>
    </source>
</evidence>
<comment type="function">
    <text evidence="6">Has immunoglobulin-binding and hemagglutination properties, and can bind to mannose. Essential for virulence. May be involved in LPS biosynthesis or polysaccharide transport.</text>
</comment>
<keyword evidence="8" id="KW-0732">Signal</keyword>
<organism evidence="9 10">
    <name type="scientific">Tepidamorphus gemmatus</name>
    <dbReference type="NCBI Taxonomy" id="747076"/>
    <lineage>
        <taxon>Bacteria</taxon>
        <taxon>Pseudomonadati</taxon>
        <taxon>Pseudomonadota</taxon>
        <taxon>Alphaproteobacteria</taxon>
        <taxon>Hyphomicrobiales</taxon>
        <taxon>Tepidamorphaceae</taxon>
        <taxon>Tepidamorphus</taxon>
    </lineage>
</organism>
<keyword evidence="7" id="KW-1133">Transmembrane helix</keyword>
<evidence type="ECO:0000256" key="3">
    <source>
        <dbReference type="ARBA" id="ARBA00020552"/>
    </source>
</evidence>
<dbReference type="GO" id="GO:0030246">
    <property type="term" value="F:carbohydrate binding"/>
    <property type="evidence" value="ECO:0007669"/>
    <property type="project" value="UniProtKB-KW"/>
</dbReference>
<proteinExistence type="inferred from homology"/>
<gene>
    <name evidence="9" type="ORF">EDC22_106175</name>
</gene>
<dbReference type="Pfam" id="PF07886">
    <property type="entry name" value="BA14K"/>
    <property type="match status" value="1"/>
</dbReference>
<evidence type="ECO:0000313" key="10">
    <source>
        <dbReference type="Proteomes" id="UP000295678"/>
    </source>
</evidence>
<dbReference type="RefSeq" id="WP_132806803.1">
    <property type="nucleotide sequence ID" value="NZ_SMAK01000006.1"/>
</dbReference>
<comment type="caution">
    <text evidence="9">The sequence shown here is derived from an EMBL/GenBank/DDBJ whole genome shotgun (WGS) entry which is preliminary data.</text>
</comment>
<accession>A0A4R3M971</accession>
<comment type="subcellular location">
    <subcellularLocation>
        <location evidence="1">Membrane</location>
        <topology evidence="1">Single-pass membrane protein</topology>
    </subcellularLocation>
</comment>
<keyword evidence="4" id="KW-1003">Cell membrane</keyword>
<keyword evidence="7" id="KW-0812">Transmembrane</keyword>
<comment type="similarity">
    <text evidence="2">Belongs to the BA14k family.</text>
</comment>
<evidence type="ECO:0000256" key="1">
    <source>
        <dbReference type="ARBA" id="ARBA00004167"/>
    </source>
</evidence>
<keyword evidence="7" id="KW-0472">Membrane</keyword>
<evidence type="ECO:0000256" key="5">
    <source>
        <dbReference type="ARBA" id="ARBA00022734"/>
    </source>
</evidence>